<dbReference type="OrthoDB" id="446640at2759"/>
<dbReference type="Pfam" id="PF02698">
    <property type="entry name" value="DUF218"/>
    <property type="match status" value="1"/>
</dbReference>
<evidence type="ECO:0000256" key="1">
    <source>
        <dbReference type="SAM" id="Phobius"/>
    </source>
</evidence>
<dbReference type="Gene3D" id="3.40.50.620">
    <property type="entry name" value="HUPs"/>
    <property type="match status" value="1"/>
</dbReference>
<organism evidence="4 5">
    <name type="scientific">Chloropicon primus</name>
    <dbReference type="NCBI Taxonomy" id="1764295"/>
    <lineage>
        <taxon>Eukaryota</taxon>
        <taxon>Viridiplantae</taxon>
        <taxon>Chlorophyta</taxon>
        <taxon>Chloropicophyceae</taxon>
        <taxon>Chloropicales</taxon>
        <taxon>Chloropicaceae</taxon>
        <taxon>Chloropicon</taxon>
    </lineage>
</organism>
<dbReference type="InterPro" id="IPR014729">
    <property type="entry name" value="Rossmann-like_a/b/a_fold"/>
</dbReference>
<keyword evidence="1" id="KW-0812">Transmembrane</keyword>
<accession>A0A5B8MJN2</accession>
<evidence type="ECO:0000313" key="5">
    <source>
        <dbReference type="Proteomes" id="UP000316726"/>
    </source>
</evidence>
<name>A0A5B8MJN2_9CHLO</name>
<dbReference type="CDD" id="cd06259">
    <property type="entry name" value="YdcF-like"/>
    <property type="match status" value="1"/>
</dbReference>
<protein>
    <recommendedName>
        <fullName evidence="3">DUF218 domain-containing protein</fullName>
    </recommendedName>
</protein>
<evidence type="ECO:0000313" key="4">
    <source>
        <dbReference type="EMBL" id="QDZ19895.1"/>
    </source>
</evidence>
<keyword evidence="1" id="KW-1133">Transmembrane helix</keyword>
<dbReference type="PANTHER" id="PTHR30336">
    <property type="entry name" value="INNER MEMBRANE PROTEIN, PROBABLE PERMEASE"/>
    <property type="match status" value="1"/>
</dbReference>
<dbReference type="AlphaFoldDB" id="A0A5B8MJN2"/>
<feature type="signal peptide" evidence="2">
    <location>
        <begin position="1"/>
        <end position="27"/>
    </location>
</feature>
<dbReference type="PANTHER" id="PTHR30336:SF20">
    <property type="entry name" value="DUF218 DOMAIN-CONTAINING PROTEIN"/>
    <property type="match status" value="1"/>
</dbReference>
<dbReference type="EMBL" id="CP031036">
    <property type="protein sequence ID" value="QDZ19895.1"/>
    <property type="molecule type" value="Genomic_DNA"/>
</dbReference>
<sequence length="604" mass="65271">MTKTMTMRMILAALVVVGAVLVQGVSAIDASSNDVVVTFTTIPSRLDQVESMLTSLTQQEGLGGASLHVYMALPETYGGVPVEADVGAISAKLSSLLEDSSVVSDLEIEVVEDLGPSTKVMHAGLKYGDDHLVLSVDDDIAYNPLMVATMLGVASRGNGRAVVAGSVGVMKNKSPIFFHGNHTEEGMPVFEGFAGVLYPKGFFTEPLLSWIRSFKDHKTLRACMKADDFTLSLWAERHAFPVMEVPNAEIRKLEGAMGDEACLIGRMDACSAWLKVLDIGDTGATPSLHLDTSKGDSVEFACPGEEDPRGIWQCSSNTIRYAQCDKLLEESPLPQAESAHTAVKADTIVVVLGQEIKEDGSVPDTLERRIMATEKLVQDFGEEANTAVLATGADVGNSGVTEAEYIAEKLDGDLEETNVPIIKEQQATNTIENALYALPLVQEAGAKECVVVTNDFHIARTKRIFDIVFADTGIAVKTFAAEDIVVRGSSATAKGNFPTLLERLGSYGVDVARETLKELDNAEDAPNPLRLESTIPAYGNVSHNSLTFESLDTNNLLKSLVALQVFLIACVWYLSFGKLSRGYFKKDKRTRNLITASLRHMQRV</sequence>
<proteinExistence type="predicted"/>
<feature type="transmembrane region" description="Helical" evidence="1">
    <location>
        <begin position="556"/>
        <end position="576"/>
    </location>
</feature>
<keyword evidence="2" id="KW-0732">Signal</keyword>
<dbReference type="Proteomes" id="UP000316726">
    <property type="component" value="Chromosome 3"/>
</dbReference>
<feature type="chain" id="PRO_5023127148" description="DUF218 domain-containing protein" evidence="2">
    <location>
        <begin position="28"/>
        <end position="604"/>
    </location>
</feature>
<reference evidence="4 5" key="1">
    <citation type="submission" date="2018-07" db="EMBL/GenBank/DDBJ databases">
        <title>The complete nuclear genome of the prasinophyte Chloropicon primus (CCMP1205).</title>
        <authorList>
            <person name="Pombert J.-F."/>
            <person name="Otis C."/>
            <person name="Turmel M."/>
            <person name="Lemieux C."/>
        </authorList>
    </citation>
    <scope>NUCLEOTIDE SEQUENCE [LARGE SCALE GENOMIC DNA]</scope>
    <source>
        <strain evidence="4 5">CCMP1205</strain>
    </source>
</reference>
<keyword evidence="1" id="KW-0472">Membrane</keyword>
<feature type="domain" description="DUF218" evidence="3">
    <location>
        <begin position="348"/>
        <end position="473"/>
    </location>
</feature>
<keyword evidence="5" id="KW-1185">Reference proteome</keyword>
<dbReference type="InterPro" id="IPR051599">
    <property type="entry name" value="Cell_Envelope_Assoc"/>
</dbReference>
<gene>
    <name evidence="4" type="ORF">A3770_03p24130</name>
</gene>
<evidence type="ECO:0000256" key="2">
    <source>
        <dbReference type="SAM" id="SignalP"/>
    </source>
</evidence>
<evidence type="ECO:0000259" key="3">
    <source>
        <dbReference type="Pfam" id="PF02698"/>
    </source>
</evidence>
<dbReference type="GO" id="GO:0005886">
    <property type="term" value="C:plasma membrane"/>
    <property type="evidence" value="ECO:0007669"/>
    <property type="project" value="TreeGrafter"/>
</dbReference>
<dbReference type="InterPro" id="IPR003848">
    <property type="entry name" value="DUF218"/>
</dbReference>